<gene>
    <name evidence="7" type="ORF">E6Q69_06700</name>
</gene>
<evidence type="ECO:0000256" key="1">
    <source>
        <dbReference type="ARBA" id="ARBA00004651"/>
    </source>
</evidence>
<dbReference type="PANTHER" id="PTHR30086:SF20">
    <property type="entry name" value="ARGININE EXPORTER PROTEIN ARGO-RELATED"/>
    <property type="match status" value="1"/>
</dbReference>
<dbReference type="EMBL" id="SSFO01000111">
    <property type="protein sequence ID" value="TXI33366.1"/>
    <property type="molecule type" value="Genomic_DNA"/>
</dbReference>
<dbReference type="Proteomes" id="UP000321110">
    <property type="component" value="Unassembled WGS sequence"/>
</dbReference>
<dbReference type="Pfam" id="PF01810">
    <property type="entry name" value="LysE"/>
    <property type="match status" value="1"/>
</dbReference>
<reference evidence="7 8" key="1">
    <citation type="submission" date="2018-09" db="EMBL/GenBank/DDBJ databases">
        <title>Metagenome Assembled Genomes from an Advanced Water Purification Facility.</title>
        <authorList>
            <person name="Stamps B.W."/>
            <person name="Spear J.R."/>
        </authorList>
    </citation>
    <scope>NUCLEOTIDE SEQUENCE [LARGE SCALE GENOMIC DNA]</scope>
    <source>
        <strain evidence="7">Bin_52_1</strain>
    </source>
</reference>
<dbReference type="GO" id="GO:0015171">
    <property type="term" value="F:amino acid transmembrane transporter activity"/>
    <property type="evidence" value="ECO:0007669"/>
    <property type="project" value="TreeGrafter"/>
</dbReference>
<evidence type="ECO:0000256" key="4">
    <source>
        <dbReference type="ARBA" id="ARBA00022989"/>
    </source>
</evidence>
<feature type="transmembrane region" description="Helical" evidence="6">
    <location>
        <begin position="40"/>
        <end position="65"/>
    </location>
</feature>
<keyword evidence="4 6" id="KW-1133">Transmembrane helix</keyword>
<keyword evidence="5 6" id="KW-0472">Membrane</keyword>
<evidence type="ECO:0000256" key="5">
    <source>
        <dbReference type="ARBA" id="ARBA00023136"/>
    </source>
</evidence>
<evidence type="ECO:0000256" key="6">
    <source>
        <dbReference type="SAM" id="Phobius"/>
    </source>
</evidence>
<proteinExistence type="predicted"/>
<evidence type="ECO:0000256" key="2">
    <source>
        <dbReference type="ARBA" id="ARBA00022475"/>
    </source>
</evidence>
<comment type="caution">
    <text evidence="7">The sequence shown here is derived from an EMBL/GenBank/DDBJ whole genome shotgun (WGS) entry which is preliminary data.</text>
</comment>
<keyword evidence="2" id="KW-1003">Cell membrane</keyword>
<dbReference type="GO" id="GO:0005886">
    <property type="term" value="C:plasma membrane"/>
    <property type="evidence" value="ECO:0007669"/>
    <property type="project" value="UniProtKB-SubCell"/>
</dbReference>
<evidence type="ECO:0000256" key="3">
    <source>
        <dbReference type="ARBA" id="ARBA00022692"/>
    </source>
</evidence>
<dbReference type="PANTHER" id="PTHR30086">
    <property type="entry name" value="ARGININE EXPORTER PROTEIN ARGO"/>
    <property type="match status" value="1"/>
</dbReference>
<protein>
    <submittedName>
        <fullName evidence="7">LysE family translocator</fullName>
    </submittedName>
</protein>
<dbReference type="PIRSF" id="PIRSF006324">
    <property type="entry name" value="LeuE"/>
    <property type="match status" value="1"/>
</dbReference>
<sequence length="203" mass="22019">MALHTWLIYLTAVFGLSLTPGPNGLLALTHGALYGHRRALWTISGGMLGFVLLMALSMFGLAALLKASAHALLVLKWLGAAYLIWLGIQLWRAPPLHLTPLQAAAPRPGVQLFRQGLLSALSNPKVILFFGAFLPQFLDPTRSLWLQFAVMAGTFAVVEGIVEYLLARTAQRTRPWLERAGSGFNRCCGGLFAAMGLALPLTR</sequence>
<feature type="transmembrane region" description="Helical" evidence="6">
    <location>
        <begin position="71"/>
        <end position="91"/>
    </location>
</feature>
<keyword evidence="3 6" id="KW-0812">Transmembrane</keyword>
<evidence type="ECO:0000313" key="7">
    <source>
        <dbReference type="EMBL" id="TXI33366.1"/>
    </source>
</evidence>
<feature type="transmembrane region" description="Helical" evidence="6">
    <location>
        <begin position="144"/>
        <end position="166"/>
    </location>
</feature>
<name>A0A5C7W6Q9_AQUAC</name>
<comment type="subcellular location">
    <subcellularLocation>
        <location evidence="1">Cell membrane</location>
        <topology evidence="1">Multi-pass membrane protein</topology>
    </subcellularLocation>
</comment>
<dbReference type="AlphaFoldDB" id="A0A5C7W6Q9"/>
<dbReference type="InterPro" id="IPR001123">
    <property type="entry name" value="LeuE-type"/>
</dbReference>
<organism evidence="7 8">
    <name type="scientific">Aquipseudomonas alcaligenes</name>
    <name type="common">Pseudomonas alcaligenes</name>
    <dbReference type="NCBI Taxonomy" id="43263"/>
    <lineage>
        <taxon>Bacteria</taxon>
        <taxon>Pseudomonadati</taxon>
        <taxon>Pseudomonadota</taxon>
        <taxon>Gammaproteobacteria</taxon>
        <taxon>Pseudomonadales</taxon>
        <taxon>Pseudomonadaceae</taxon>
        <taxon>Aquipseudomonas</taxon>
    </lineage>
</organism>
<evidence type="ECO:0000313" key="8">
    <source>
        <dbReference type="Proteomes" id="UP000321110"/>
    </source>
</evidence>
<accession>A0A5C7W6Q9</accession>
<feature type="transmembrane region" description="Helical" evidence="6">
    <location>
        <begin position="6"/>
        <end position="28"/>
    </location>
</feature>